<dbReference type="InterPro" id="IPR051311">
    <property type="entry name" value="DedA_domain"/>
</dbReference>
<dbReference type="GO" id="GO:0005886">
    <property type="term" value="C:plasma membrane"/>
    <property type="evidence" value="ECO:0007669"/>
    <property type="project" value="TreeGrafter"/>
</dbReference>
<feature type="transmembrane region" description="Helical" evidence="1">
    <location>
        <begin position="47"/>
        <end position="69"/>
    </location>
</feature>
<evidence type="ECO:0000313" key="3">
    <source>
        <dbReference type="EMBL" id="VAX34372.1"/>
    </source>
</evidence>
<accession>A0A3B1D0V9</accession>
<dbReference type="AlphaFoldDB" id="A0A3B1D0V9"/>
<evidence type="ECO:0000256" key="1">
    <source>
        <dbReference type="SAM" id="Phobius"/>
    </source>
</evidence>
<organism evidence="3">
    <name type="scientific">hydrothermal vent metagenome</name>
    <dbReference type="NCBI Taxonomy" id="652676"/>
    <lineage>
        <taxon>unclassified sequences</taxon>
        <taxon>metagenomes</taxon>
        <taxon>ecological metagenomes</taxon>
    </lineage>
</organism>
<gene>
    <name evidence="3" type="ORF">MNBD_NITROSPIRAE03-744</name>
</gene>
<dbReference type="Pfam" id="PF09335">
    <property type="entry name" value="VTT_dom"/>
    <property type="match status" value="1"/>
</dbReference>
<feature type="domain" description="VTT" evidence="2">
    <location>
        <begin position="26"/>
        <end position="146"/>
    </location>
</feature>
<dbReference type="EMBL" id="UOGI01000304">
    <property type="protein sequence ID" value="VAX34372.1"/>
    <property type="molecule type" value="Genomic_DNA"/>
</dbReference>
<name>A0A3B1D0V9_9ZZZZ</name>
<feature type="transmembrane region" description="Helical" evidence="1">
    <location>
        <begin position="126"/>
        <end position="147"/>
    </location>
</feature>
<sequence>MSVDLLPIIKEYGPWAVFTGAFLEGELVLITAAILASQGMLNIESVWVGAFLGAWTGHLFWFLAGRVFGTRYLPTRLKRYAAQIGEVNRMILKHPKTAIFALQYLYGMRVIGAAGLGTSDLSFTKFAFYEAVNCMIWALVVLSAGWFLGETFVHIFNGWLRWAWLGFSLLIFLLFFHHLKSIIYSKMDIRHNRD</sequence>
<dbReference type="PANTHER" id="PTHR42709:SF2">
    <property type="entry name" value="INNER MEMBRANE PROTEIN YOHD"/>
    <property type="match status" value="1"/>
</dbReference>
<feature type="transmembrane region" description="Helical" evidence="1">
    <location>
        <begin position="12"/>
        <end position="35"/>
    </location>
</feature>
<keyword evidence="1" id="KW-0472">Membrane</keyword>
<evidence type="ECO:0000259" key="2">
    <source>
        <dbReference type="Pfam" id="PF09335"/>
    </source>
</evidence>
<feature type="transmembrane region" description="Helical" evidence="1">
    <location>
        <begin position="159"/>
        <end position="177"/>
    </location>
</feature>
<proteinExistence type="predicted"/>
<keyword evidence="1" id="KW-1133">Transmembrane helix</keyword>
<protein>
    <recommendedName>
        <fullName evidence="2">VTT domain-containing protein</fullName>
    </recommendedName>
</protein>
<reference evidence="3" key="1">
    <citation type="submission" date="2018-06" db="EMBL/GenBank/DDBJ databases">
        <authorList>
            <person name="Zhirakovskaya E."/>
        </authorList>
    </citation>
    <scope>NUCLEOTIDE SEQUENCE</scope>
</reference>
<keyword evidence="1" id="KW-0812">Transmembrane</keyword>
<dbReference type="PANTHER" id="PTHR42709">
    <property type="entry name" value="ALKALINE PHOSPHATASE LIKE PROTEIN"/>
    <property type="match status" value="1"/>
</dbReference>
<dbReference type="InterPro" id="IPR032816">
    <property type="entry name" value="VTT_dom"/>
</dbReference>